<organism evidence="2 3">
    <name type="scientific">Candidatus Pullilachnospira gallistercoris</name>
    <dbReference type="NCBI Taxonomy" id="2840911"/>
    <lineage>
        <taxon>Bacteria</taxon>
        <taxon>Bacillati</taxon>
        <taxon>Bacillota</taxon>
        <taxon>Clostridia</taxon>
        <taxon>Lachnospirales</taxon>
        <taxon>Lachnospiraceae</taxon>
        <taxon>Lachnospiraceae incertae sedis</taxon>
        <taxon>Candidatus Pullilachnospira</taxon>
    </lineage>
</organism>
<dbReference type="InterPro" id="IPR029058">
    <property type="entry name" value="AB_hydrolase_fold"/>
</dbReference>
<dbReference type="SUPFAM" id="SSF53474">
    <property type="entry name" value="alpha/beta-Hydrolases"/>
    <property type="match status" value="1"/>
</dbReference>
<feature type="domain" description="Peptidase S9 prolyl oligopeptidase catalytic" evidence="1">
    <location>
        <begin position="74"/>
        <end position="127"/>
    </location>
</feature>
<proteinExistence type="predicted"/>
<dbReference type="AlphaFoldDB" id="A0A9D1JBF8"/>
<sequence>MDNVLHAGDAGDVHFHIYVPDSYDGTKTYPLFLTMSGYGGMYFQGAGANLTEEPFALWARQQYPDMIIVAPQMEAWGETYADQVLALMDYLLSEYRVDENRIYAEAFSAGGVTMSFVLEQRPDLFCVYLHCCSSWPADPTPVVKTRLPVYIAVGEQDEYFGLEPSREIYEELQELYRQQGLSGEEIDRLLVLDVKNDAYFSERGVEKQHEGGVLFGEDPEIMGWLFEKRK</sequence>
<reference evidence="2" key="1">
    <citation type="submission" date="2020-10" db="EMBL/GenBank/DDBJ databases">
        <authorList>
            <person name="Gilroy R."/>
        </authorList>
    </citation>
    <scope>NUCLEOTIDE SEQUENCE</scope>
    <source>
        <strain evidence="2">ChiSjej5B23-6657</strain>
    </source>
</reference>
<dbReference type="GO" id="GO:0006508">
    <property type="term" value="P:proteolysis"/>
    <property type="evidence" value="ECO:0007669"/>
    <property type="project" value="InterPro"/>
</dbReference>
<dbReference type="Pfam" id="PF00326">
    <property type="entry name" value="Peptidase_S9"/>
    <property type="match status" value="1"/>
</dbReference>
<evidence type="ECO:0000313" key="2">
    <source>
        <dbReference type="EMBL" id="HIR71510.1"/>
    </source>
</evidence>
<protein>
    <submittedName>
        <fullName evidence="2">Prolyl oligopeptidase family serine peptidase</fullName>
    </submittedName>
</protein>
<dbReference type="InterPro" id="IPR001375">
    <property type="entry name" value="Peptidase_S9_cat"/>
</dbReference>
<evidence type="ECO:0000259" key="1">
    <source>
        <dbReference type="Pfam" id="PF00326"/>
    </source>
</evidence>
<gene>
    <name evidence="2" type="ORF">IAA55_09545</name>
</gene>
<evidence type="ECO:0000313" key="3">
    <source>
        <dbReference type="Proteomes" id="UP000823912"/>
    </source>
</evidence>
<dbReference type="Proteomes" id="UP000823912">
    <property type="component" value="Unassembled WGS sequence"/>
</dbReference>
<dbReference type="Gene3D" id="3.40.50.1820">
    <property type="entry name" value="alpha/beta hydrolase"/>
    <property type="match status" value="1"/>
</dbReference>
<dbReference type="EMBL" id="DVHM01000159">
    <property type="protein sequence ID" value="HIR71510.1"/>
    <property type="molecule type" value="Genomic_DNA"/>
</dbReference>
<name>A0A9D1JBF8_9FIRM</name>
<comment type="caution">
    <text evidence="2">The sequence shown here is derived from an EMBL/GenBank/DDBJ whole genome shotgun (WGS) entry which is preliminary data.</text>
</comment>
<accession>A0A9D1JBF8</accession>
<dbReference type="GO" id="GO:0008236">
    <property type="term" value="F:serine-type peptidase activity"/>
    <property type="evidence" value="ECO:0007669"/>
    <property type="project" value="InterPro"/>
</dbReference>
<reference evidence="2" key="2">
    <citation type="journal article" date="2021" name="PeerJ">
        <title>Extensive microbial diversity within the chicken gut microbiome revealed by metagenomics and culture.</title>
        <authorList>
            <person name="Gilroy R."/>
            <person name="Ravi A."/>
            <person name="Getino M."/>
            <person name="Pursley I."/>
            <person name="Horton D.L."/>
            <person name="Alikhan N.F."/>
            <person name="Baker D."/>
            <person name="Gharbi K."/>
            <person name="Hall N."/>
            <person name="Watson M."/>
            <person name="Adriaenssens E.M."/>
            <person name="Foster-Nyarko E."/>
            <person name="Jarju S."/>
            <person name="Secka A."/>
            <person name="Antonio M."/>
            <person name="Oren A."/>
            <person name="Chaudhuri R.R."/>
            <person name="La Ragione R."/>
            <person name="Hildebrand F."/>
            <person name="Pallen M.J."/>
        </authorList>
    </citation>
    <scope>NUCLEOTIDE SEQUENCE</scope>
    <source>
        <strain evidence="2">ChiSjej5B23-6657</strain>
    </source>
</reference>